<keyword evidence="3" id="KW-1185">Reference proteome</keyword>
<feature type="compositionally biased region" description="Pro residues" evidence="1">
    <location>
        <begin position="9"/>
        <end position="21"/>
    </location>
</feature>
<proteinExistence type="predicted"/>
<gene>
    <name evidence="2" type="ORF">P3G67_10425</name>
</gene>
<accession>A0ABT5ZIX3</accession>
<dbReference type="Proteomes" id="UP001216579">
    <property type="component" value="Unassembled WGS sequence"/>
</dbReference>
<organism evidence="2 3">
    <name type="scientific">Streptomyces silvisoli</name>
    <dbReference type="NCBI Taxonomy" id="3034235"/>
    <lineage>
        <taxon>Bacteria</taxon>
        <taxon>Bacillati</taxon>
        <taxon>Actinomycetota</taxon>
        <taxon>Actinomycetes</taxon>
        <taxon>Kitasatosporales</taxon>
        <taxon>Streptomycetaceae</taxon>
        <taxon>Streptomyces</taxon>
    </lineage>
</organism>
<dbReference type="EMBL" id="JARJBC010000005">
    <property type="protein sequence ID" value="MDF3289646.1"/>
    <property type="molecule type" value="Genomic_DNA"/>
</dbReference>
<protein>
    <submittedName>
        <fullName evidence="2">Uncharacterized protein</fullName>
    </submittedName>
</protein>
<name>A0ABT5ZIX3_9ACTN</name>
<feature type="compositionally biased region" description="Basic residues" evidence="1">
    <location>
        <begin position="133"/>
        <end position="144"/>
    </location>
</feature>
<feature type="region of interest" description="Disordered" evidence="1">
    <location>
        <begin position="1"/>
        <end position="33"/>
    </location>
</feature>
<reference evidence="2 3" key="1">
    <citation type="submission" date="2023-03" db="EMBL/GenBank/DDBJ databases">
        <title>Draft genome sequence of Streptomyces sp. RB6PN23 isolated from peat swamp forest in Thailand.</title>
        <authorList>
            <person name="Klaysubun C."/>
            <person name="Duangmal K."/>
        </authorList>
    </citation>
    <scope>NUCLEOTIDE SEQUENCE [LARGE SCALE GENOMIC DNA]</scope>
    <source>
        <strain evidence="2 3">RB6PN23</strain>
    </source>
</reference>
<evidence type="ECO:0000256" key="1">
    <source>
        <dbReference type="SAM" id="MobiDB-lite"/>
    </source>
</evidence>
<feature type="region of interest" description="Disordered" evidence="1">
    <location>
        <begin position="130"/>
        <end position="153"/>
    </location>
</feature>
<comment type="caution">
    <text evidence="2">The sequence shown here is derived from an EMBL/GenBank/DDBJ whole genome shotgun (WGS) entry which is preliminary data.</text>
</comment>
<dbReference type="RefSeq" id="WP_276093172.1">
    <property type="nucleotide sequence ID" value="NZ_JARJBC010000005.1"/>
</dbReference>
<sequence>MARSSSQPEPFPYRPERPPVNWPGSVRPPGSPEFEQSAKNWLFDLAPARWWHEELLHRHPVELASMVRRWLEADVHAMQAGLRDLTDSLSGHDARLPQASELYTHERDWARAMLEQVKLVEEGLRTALSEAKRRSKAHRAKHLPLPRPRPATG</sequence>
<evidence type="ECO:0000313" key="3">
    <source>
        <dbReference type="Proteomes" id="UP001216579"/>
    </source>
</evidence>
<evidence type="ECO:0000313" key="2">
    <source>
        <dbReference type="EMBL" id="MDF3289646.1"/>
    </source>
</evidence>